<evidence type="ECO:0000256" key="1">
    <source>
        <dbReference type="SAM" id="MobiDB-lite"/>
    </source>
</evidence>
<dbReference type="PANTHER" id="PTHR35859">
    <property type="entry name" value="NONSELECTIVE CATION CHANNEL PROTEIN"/>
    <property type="match status" value="1"/>
</dbReference>
<dbReference type="PANTHER" id="PTHR35859:SF1">
    <property type="entry name" value="NONSELECTIVE CATION CHANNEL PROTEIN"/>
    <property type="match status" value="1"/>
</dbReference>
<dbReference type="Pfam" id="PF23190">
    <property type="entry name" value="LHD_TRPY1"/>
    <property type="match status" value="1"/>
</dbReference>
<dbReference type="InterPro" id="IPR056336">
    <property type="entry name" value="YVC1_C"/>
</dbReference>
<gene>
    <name evidence="5" type="primary">YVC1</name>
    <name evidence="5" type="ORF">CAAN4_A03840</name>
</gene>
<evidence type="ECO:0000259" key="4">
    <source>
        <dbReference type="Pfam" id="PF23317"/>
    </source>
</evidence>
<feature type="region of interest" description="Disordered" evidence="1">
    <location>
        <begin position="656"/>
        <end position="702"/>
    </location>
</feature>
<evidence type="ECO:0000313" key="6">
    <source>
        <dbReference type="Proteomes" id="UP001497600"/>
    </source>
</evidence>
<evidence type="ECO:0000313" key="5">
    <source>
        <dbReference type="EMBL" id="CAK7892650.1"/>
    </source>
</evidence>
<dbReference type="InterPro" id="IPR056337">
    <property type="entry name" value="LHD_YVC1"/>
</dbReference>
<feature type="transmembrane region" description="Helical" evidence="2">
    <location>
        <begin position="262"/>
        <end position="280"/>
    </location>
</feature>
<keyword evidence="2" id="KW-0472">Membrane</keyword>
<sequence>MSTGADLEEVSVTSGAPAFTDSFCPNSRQTLRICLNLKTLIDKVVPILFPENDILGQASPVLNTNVIDLAYRAAGGRGNGEVGTSSYKYRGALVFCLLKVCDWYWQQAEFELYDNELYHLRATVAQQLAKIVIEETTNDEYLFLGMLCHRYSISLNEVDSVPISVLELAVDMHSTIVIGSSGYQRCIKWLWKGWIVQSSSDPHSYVMYKGISSHSVRTHFDPARVKTPLYQNILEIFFSVVYLALYSIILNTHQETTTPLDVFEVMFYLMTAGSVLDEFVKIYHVGVNYLGFWNVFNDIMYVVVAISIGFRVLSLDANTLERRDRLDEISFRILSCAAPFMWSRLLLYLDAQRFVGAMIVVIKTMMKESLLFFVMLGVVILGFTQGFIGLDASDGKNEATKRIVIALIKTVIGGSGFDDFSKLVPPYASIMYYIYSFLITVILMNILIALYSTAYAAIVENATDEYFALVAQKTLRYIRAPDQDLYVPPLNIIEFIMSPLYYTLNKRVFKSINYYVMLVLYSPLLVYITVVELATARRIQYNRFKGLADDANEFDSEWDLTDGYDVDAASGWEGIQERNSEISQALRDQRSGELQDPEFRIDLQKFKADIDKCVQPVEQANKLGIKWEYFELYQKIDKLTDLVESVLEDNKSLREQISSSQVKTEVKEEDPIKKEPEDKKLTDDTKVGEAKNDDSKDSEGKK</sequence>
<dbReference type="Proteomes" id="UP001497600">
    <property type="component" value="Chromosome A"/>
</dbReference>
<dbReference type="Pfam" id="PF23317">
    <property type="entry name" value="YVC1_C"/>
    <property type="match status" value="1"/>
</dbReference>
<feature type="transmembrane region" description="Helical" evidence="2">
    <location>
        <begin position="430"/>
        <end position="451"/>
    </location>
</feature>
<feature type="compositionally biased region" description="Basic and acidic residues" evidence="1">
    <location>
        <begin position="664"/>
        <end position="702"/>
    </location>
</feature>
<keyword evidence="6" id="KW-1185">Reference proteome</keyword>
<dbReference type="EMBL" id="OZ004253">
    <property type="protein sequence ID" value="CAK7892650.1"/>
    <property type="molecule type" value="Genomic_DNA"/>
</dbReference>
<feature type="transmembrane region" description="Helical" evidence="2">
    <location>
        <begin position="370"/>
        <end position="388"/>
    </location>
</feature>
<feature type="transmembrane region" description="Helical" evidence="2">
    <location>
        <begin position="329"/>
        <end position="349"/>
    </location>
</feature>
<keyword evidence="2" id="KW-1133">Transmembrane helix</keyword>
<feature type="transmembrane region" description="Helical" evidence="2">
    <location>
        <begin position="233"/>
        <end position="250"/>
    </location>
</feature>
<keyword evidence="2" id="KW-0812">Transmembrane</keyword>
<feature type="domain" description="Calcium channel YVC1-like C-terminal transmembrane" evidence="4">
    <location>
        <begin position="245"/>
        <end position="537"/>
    </location>
</feature>
<feature type="domain" description="YVC1 N-terminal linker helical" evidence="3">
    <location>
        <begin position="31"/>
        <end position="220"/>
    </location>
</feature>
<evidence type="ECO:0000256" key="2">
    <source>
        <dbReference type="SAM" id="Phobius"/>
    </source>
</evidence>
<feature type="transmembrane region" description="Helical" evidence="2">
    <location>
        <begin position="287"/>
        <end position="309"/>
    </location>
</feature>
<organism evidence="5 6">
    <name type="scientific">[Candida] anglica</name>
    <dbReference type="NCBI Taxonomy" id="148631"/>
    <lineage>
        <taxon>Eukaryota</taxon>
        <taxon>Fungi</taxon>
        <taxon>Dikarya</taxon>
        <taxon>Ascomycota</taxon>
        <taxon>Saccharomycotina</taxon>
        <taxon>Pichiomycetes</taxon>
        <taxon>Debaryomycetaceae</taxon>
        <taxon>Kurtzmaniella</taxon>
    </lineage>
</organism>
<protein>
    <submittedName>
        <fullName evidence="5">Calcium channel Yvc1p</fullName>
    </submittedName>
</protein>
<reference evidence="5 6" key="1">
    <citation type="submission" date="2024-01" db="EMBL/GenBank/DDBJ databases">
        <authorList>
            <consortium name="Genoscope - CEA"/>
            <person name="William W."/>
        </authorList>
    </citation>
    <scope>NUCLEOTIDE SEQUENCE [LARGE SCALE GENOMIC DNA]</scope>
    <source>
        <strain evidence="5 6">29B2s-10</strain>
    </source>
</reference>
<dbReference type="InterPro" id="IPR052971">
    <property type="entry name" value="TRP_calcium_channel"/>
</dbReference>
<evidence type="ECO:0000259" key="3">
    <source>
        <dbReference type="Pfam" id="PF23190"/>
    </source>
</evidence>
<proteinExistence type="predicted"/>
<name>A0ABP0E5K4_9ASCO</name>
<accession>A0ABP0E5K4</accession>
<feature type="transmembrane region" description="Helical" evidence="2">
    <location>
        <begin position="514"/>
        <end position="535"/>
    </location>
</feature>